<feature type="compositionally biased region" description="Low complexity" evidence="1">
    <location>
        <begin position="135"/>
        <end position="150"/>
    </location>
</feature>
<gene>
    <name evidence="2" type="ORF">ZIOFF_070142</name>
</gene>
<comment type="caution">
    <text evidence="2">The sequence shown here is derived from an EMBL/GenBank/DDBJ whole genome shotgun (WGS) entry which is preliminary data.</text>
</comment>
<evidence type="ECO:0000256" key="1">
    <source>
        <dbReference type="SAM" id="MobiDB-lite"/>
    </source>
</evidence>
<evidence type="ECO:0000313" key="3">
    <source>
        <dbReference type="Proteomes" id="UP000734854"/>
    </source>
</evidence>
<proteinExistence type="predicted"/>
<sequence>MSYTLSKNTNSYKKAIRAIESLEPPALGFIRPGDYSNTIANGTTIIKQNNLQIQLLTQIAEGIQEIRDDLKSVLDYQRRKGGTSILPDDLITKLPNLSLGQGEQPKEPKGRLLVFKDPLKILLQEKEKLENDNQNSRSTGYTSGRGSNTGIPAQSKASLQPTVSIPTNGATNNKKTGNPAYAGTTARSPRATEEEGTLALVLFRDNRWQDDRSIIATMKVDISKGSQLIYVIPDIMMTIGDFFRNIQLTIAIRGYETWQNGEANFLVTRGLIGRLSNTPNVAFTYEVNGVVDYLTSHGVIALPGRRYTTRQLQGVNWVVRPTNTIIPLQPREASSNNLIDGRLSISFSNYQATPSTHEAIYNRNDDEVPSDEEELRLHTIAVLIEERGLLVKRLHPSAALPRRATARAAGYDLPINRA</sequence>
<feature type="compositionally biased region" description="Polar residues" evidence="1">
    <location>
        <begin position="151"/>
        <end position="166"/>
    </location>
</feature>
<accession>A0A8J5CE67</accession>
<reference evidence="2 3" key="1">
    <citation type="submission" date="2020-08" db="EMBL/GenBank/DDBJ databases">
        <title>Plant Genome Project.</title>
        <authorList>
            <person name="Zhang R.-G."/>
        </authorList>
    </citation>
    <scope>NUCLEOTIDE SEQUENCE [LARGE SCALE GENOMIC DNA]</scope>
    <source>
        <tissue evidence="2">Rhizome</tissue>
    </source>
</reference>
<dbReference type="Proteomes" id="UP000734854">
    <property type="component" value="Unassembled WGS sequence"/>
</dbReference>
<dbReference type="AlphaFoldDB" id="A0A8J5CE67"/>
<name>A0A8J5CE67_ZINOF</name>
<evidence type="ECO:0000313" key="2">
    <source>
        <dbReference type="EMBL" id="KAG6472667.1"/>
    </source>
</evidence>
<keyword evidence="3" id="KW-1185">Reference proteome</keyword>
<organism evidence="2 3">
    <name type="scientific">Zingiber officinale</name>
    <name type="common">Ginger</name>
    <name type="synonym">Amomum zingiber</name>
    <dbReference type="NCBI Taxonomy" id="94328"/>
    <lineage>
        <taxon>Eukaryota</taxon>
        <taxon>Viridiplantae</taxon>
        <taxon>Streptophyta</taxon>
        <taxon>Embryophyta</taxon>
        <taxon>Tracheophyta</taxon>
        <taxon>Spermatophyta</taxon>
        <taxon>Magnoliopsida</taxon>
        <taxon>Liliopsida</taxon>
        <taxon>Zingiberales</taxon>
        <taxon>Zingiberaceae</taxon>
        <taxon>Zingiber</taxon>
    </lineage>
</organism>
<feature type="compositionally biased region" description="Low complexity" evidence="1">
    <location>
        <begin position="167"/>
        <end position="178"/>
    </location>
</feature>
<feature type="region of interest" description="Disordered" evidence="1">
    <location>
        <begin position="126"/>
        <end position="192"/>
    </location>
</feature>
<dbReference type="EMBL" id="JACMSC010000020">
    <property type="protein sequence ID" value="KAG6472667.1"/>
    <property type="molecule type" value="Genomic_DNA"/>
</dbReference>
<protein>
    <submittedName>
        <fullName evidence="2">Uncharacterized protein</fullName>
    </submittedName>
</protein>